<dbReference type="EMBL" id="JAAMOW010000006">
    <property type="protein sequence ID" value="NGY05540.1"/>
    <property type="molecule type" value="Genomic_DNA"/>
</dbReference>
<dbReference type="RefSeq" id="WP_166257254.1">
    <property type="nucleotide sequence ID" value="NZ_JAAMOW010000006.1"/>
</dbReference>
<keyword evidence="3" id="KW-1185">Reference proteome</keyword>
<evidence type="ECO:0000259" key="1">
    <source>
        <dbReference type="PROSITE" id="PS51819"/>
    </source>
</evidence>
<name>A0A6M2BT84_9GAMM</name>
<dbReference type="Proteomes" id="UP000472676">
    <property type="component" value="Unassembled WGS sequence"/>
</dbReference>
<proteinExistence type="predicted"/>
<sequence>MNGVYAIVTTPEIQACCDFYRRAFSARIVFRADWYAHISFRDWELGFIKPHQDTRLPVFQHTSTTRGLCIAIESSNVQEDYDALIQRGLAPLGPMRQFANGERSFALLDPAGTVINFLEHRADVVDGPLF</sequence>
<dbReference type="Gene3D" id="3.30.720.110">
    <property type="match status" value="1"/>
</dbReference>
<comment type="caution">
    <text evidence="2">The sequence shown here is derived from an EMBL/GenBank/DDBJ whole genome shotgun (WGS) entry which is preliminary data.</text>
</comment>
<evidence type="ECO:0000313" key="2">
    <source>
        <dbReference type="EMBL" id="NGY05540.1"/>
    </source>
</evidence>
<dbReference type="AlphaFoldDB" id="A0A6M2BT84"/>
<gene>
    <name evidence="2" type="ORF">G7Y85_12270</name>
</gene>
<protein>
    <recommendedName>
        <fullName evidence="1">VOC domain-containing protein</fullName>
    </recommendedName>
</protein>
<reference evidence="2 3" key="1">
    <citation type="journal article" date="2014" name="Int. J. Syst. Evol. Microbiol.">
        <title>Solimonas terrae sp. nov., isolated from soil.</title>
        <authorList>
            <person name="Kim S.J."/>
            <person name="Moon J.Y."/>
            <person name="Weon H.Y."/>
            <person name="Ahn J.H."/>
            <person name="Chen W.M."/>
            <person name="Kwon S.W."/>
        </authorList>
    </citation>
    <scope>NUCLEOTIDE SEQUENCE [LARGE SCALE GENOMIC DNA]</scope>
    <source>
        <strain evidence="2 3">KIS83-12</strain>
    </source>
</reference>
<accession>A0A6M2BT84</accession>
<dbReference type="SUPFAM" id="SSF54593">
    <property type="entry name" value="Glyoxalase/Bleomycin resistance protein/Dihydroxybiphenyl dioxygenase"/>
    <property type="match status" value="1"/>
</dbReference>
<dbReference type="Pfam" id="PF00903">
    <property type="entry name" value="Glyoxalase"/>
    <property type="match status" value="1"/>
</dbReference>
<organism evidence="2 3">
    <name type="scientific">Solimonas terrae</name>
    <dbReference type="NCBI Taxonomy" id="1396819"/>
    <lineage>
        <taxon>Bacteria</taxon>
        <taxon>Pseudomonadati</taxon>
        <taxon>Pseudomonadota</taxon>
        <taxon>Gammaproteobacteria</taxon>
        <taxon>Nevskiales</taxon>
        <taxon>Nevskiaceae</taxon>
        <taxon>Solimonas</taxon>
    </lineage>
</organism>
<dbReference type="InterPro" id="IPR037523">
    <property type="entry name" value="VOC_core"/>
</dbReference>
<dbReference type="InterPro" id="IPR004360">
    <property type="entry name" value="Glyas_Fos-R_dOase_dom"/>
</dbReference>
<feature type="domain" description="VOC" evidence="1">
    <location>
        <begin position="1"/>
        <end position="120"/>
    </location>
</feature>
<dbReference type="InterPro" id="IPR029068">
    <property type="entry name" value="Glyas_Bleomycin-R_OHBP_Dase"/>
</dbReference>
<evidence type="ECO:0000313" key="3">
    <source>
        <dbReference type="Proteomes" id="UP000472676"/>
    </source>
</evidence>
<dbReference type="PROSITE" id="PS51819">
    <property type="entry name" value="VOC"/>
    <property type="match status" value="1"/>
</dbReference>
<dbReference type="Gene3D" id="3.30.720.120">
    <property type="match status" value="1"/>
</dbReference>